<protein>
    <submittedName>
        <fullName evidence="2">Uncharacterized protein</fullName>
    </submittedName>
</protein>
<dbReference type="EMBL" id="JAWWNJ010000112">
    <property type="protein sequence ID" value="KAK6992238.1"/>
    <property type="molecule type" value="Genomic_DNA"/>
</dbReference>
<evidence type="ECO:0000256" key="1">
    <source>
        <dbReference type="SAM" id="MobiDB-lite"/>
    </source>
</evidence>
<keyword evidence="3" id="KW-1185">Reference proteome</keyword>
<name>A0AAV9ZTC6_9AGAR</name>
<feature type="region of interest" description="Disordered" evidence="1">
    <location>
        <begin position="54"/>
        <end position="114"/>
    </location>
</feature>
<proteinExistence type="predicted"/>
<sequence length="402" mass="44905">MSYSLAPGVTCSHLGPRAGSKTKKTSTKRWESKGTPALSSLTVSITHKGMNPLAWHDEVTSSPPESPSQNMRLSQTPHADDVTTPEPELASTSTPLSLPPEACHRGQDDVPSQSTYTYPSQTSFVHAPLPLLPLPPNPGFLSHGDTHFAESLQLAPDQCSDPIQSFLIAKTHPTATSESTSPSLSSNTRGQAAPSPLFELPAEIRWLNLKDRQLQISESQVPDPPVFNAQLRGPIDKVVENILTWWDDQLPQWDASRALLKVKIDGEVVGIPGVLWKELYAPPWKPKQWKGLKHRYSELKCLMHYYQRLSPDDRNSRFWNWFSVSENGVHRYLPYSRAAAVLRHKRQQMIQEQATEICTTDPEFLQNFSYRQSGKVITLRNATAIVKRASRSSTGHQSLYTA</sequence>
<comment type="caution">
    <text evidence="2">The sequence shown here is derived from an EMBL/GenBank/DDBJ whole genome shotgun (WGS) entry which is preliminary data.</text>
</comment>
<gene>
    <name evidence="2" type="ORF">R3P38DRAFT_3226538</name>
</gene>
<reference evidence="2 3" key="1">
    <citation type="journal article" date="2024" name="J Genomics">
        <title>Draft genome sequencing and assembly of Favolaschia claudopus CIRM-BRFM 2984 isolated from oak limbs.</title>
        <authorList>
            <person name="Navarro D."/>
            <person name="Drula E."/>
            <person name="Chaduli D."/>
            <person name="Cazenave R."/>
            <person name="Ahrendt S."/>
            <person name="Wang J."/>
            <person name="Lipzen A."/>
            <person name="Daum C."/>
            <person name="Barry K."/>
            <person name="Grigoriev I.V."/>
            <person name="Favel A."/>
            <person name="Rosso M.N."/>
            <person name="Martin F."/>
        </authorList>
    </citation>
    <scope>NUCLEOTIDE SEQUENCE [LARGE SCALE GENOMIC DNA]</scope>
    <source>
        <strain evidence="2 3">CIRM-BRFM 2984</strain>
    </source>
</reference>
<evidence type="ECO:0000313" key="3">
    <source>
        <dbReference type="Proteomes" id="UP001362999"/>
    </source>
</evidence>
<feature type="compositionally biased region" description="Polar residues" evidence="1">
    <location>
        <begin position="60"/>
        <end position="77"/>
    </location>
</feature>
<dbReference type="AlphaFoldDB" id="A0AAV9ZTC6"/>
<dbReference type="Proteomes" id="UP001362999">
    <property type="component" value="Unassembled WGS sequence"/>
</dbReference>
<organism evidence="2 3">
    <name type="scientific">Favolaschia claudopus</name>
    <dbReference type="NCBI Taxonomy" id="2862362"/>
    <lineage>
        <taxon>Eukaryota</taxon>
        <taxon>Fungi</taxon>
        <taxon>Dikarya</taxon>
        <taxon>Basidiomycota</taxon>
        <taxon>Agaricomycotina</taxon>
        <taxon>Agaricomycetes</taxon>
        <taxon>Agaricomycetidae</taxon>
        <taxon>Agaricales</taxon>
        <taxon>Marasmiineae</taxon>
        <taxon>Mycenaceae</taxon>
        <taxon>Favolaschia</taxon>
    </lineage>
</organism>
<accession>A0AAV9ZTC6</accession>
<evidence type="ECO:0000313" key="2">
    <source>
        <dbReference type="EMBL" id="KAK6992238.1"/>
    </source>
</evidence>
<feature type="region of interest" description="Disordered" evidence="1">
    <location>
        <begin position="173"/>
        <end position="193"/>
    </location>
</feature>
<feature type="region of interest" description="Disordered" evidence="1">
    <location>
        <begin position="1"/>
        <end position="38"/>
    </location>
</feature>
<feature type="compositionally biased region" description="Low complexity" evidence="1">
    <location>
        <begin position="173"/>
        <end position="188"/>
    </location>
</feature>